<gene>
    <name evidence="2" type="ORF">BLNAU_4826</name>
</gene>
<reference evidence="2 3" key="1">
    <citation type="journal article" date="2022" name="bioRxiv">
        <title>Genomics of Preaxostyla Flagellates Illuminates Evolutionary Transitions and the Path Towards Mitochondrial Loss.</title>
        <authorList>
            <person name="Novak L.V.F."/>
            <person name="Treitli S.C."/>
            <person name="Pyrih J."/>
            <person name="Halakuc P."/>
            <person name="Pipaliya S.V."/>
            <person name="Vacek V."/>
            <person name="Brzon O."/>
            <person name="Soukal P."/>
            <person name="Eme L."/>
            <person name="Dacks J.B."/>
            <person name="Karnkowska A."/>
            <person name="Elias M."/>
            <person name="Hampl V."/>
        </authorList>
    </citation>
    <scope>NUCLEOTIDE SEQUENCE [LARGE SCALE GENOMIC DNA]</scope>
    <source>
        <strain evidence="2">NAU3</strain>
        <tissue evidence="2">Gut</tissue>
    </source>
</reference>
<name>A0ABQ9Y941_9EUKA</name>
<feature type="coiled-coil region" evidence="1">
    <location>
        <begin position="39"/>
        <end position="80"/>
    </location>
</feature>
<comment type="caution">
    <text evidence="2">The sequence shown here is derived from an EMBL/GenBank/DDBJ whole genome shotgun (WGS) entry which is preliminary data.</text>
</comment>
<evidence type="ECO:0000313" key="2">
    <source>
        <dbReference type="EMBL" id="KAK2960273.1"/>
    </source>
</evidence>
<dbReference type="Proteomes" id="UP001281761">
    <property type="component" value="Unassembled WGS sequence"/>
</dbReference>
<accession>A0ABQ9Y941</accession>
<organism evidence="2 3">
    <name type="scientific">Blattamonas nauphoetae</name>
    <dbReference type="NCBI Taxonomy" id="2049346"/>
    <lineage>
        <taxon>Eukaryota</taxon>
        <taxon>Metamonada</taxon>
        <taxon>Preaxostyla</taxon>
        <taxon>Oxymonadida</taxon>
        <taxon>Blattamonas</taxon>
    </lineage>
</organism>
<dbReference type="EMBL" id="JARBJD010000024">
    <property type="protein sequence ID" value="KAK2960273.1"/>
    <property type="molecule type" value="Genomic_DNA"/>
</dbReference>
<protein>
    <submittedName>
        <fullName evidence="2">Uncharacterized protein</fullName>
    </submittedName>
</protein>
<keyword evidence="3" id="KW-1185">Reference proteome</keyword>
<evidence type="ECO:0000313" key="3">
    <source>
        <dbReference type="Proteomes" id="UP001281761"/>
    </source>
</evidence>
<evidence type="ECO:0000256" key="1">
    <source>
        <dbReference type="SAM" id="Coils"/>
    </source>
</evidence>
<keyword evidence="1" id="KW-0175">Coiled coil</keyword>
<proteinExistence type="predicted"/>
<sequence>MESKDRTIAEQKQQLAHQTELEHQLAEFRKKEELYLSTLNSMQMKDDQLRKELAMEREKRKENERVMADLKQTSEQMKTEVARKERFFVSSDTIVAFSPNHCRVSGSTVTRINTNNWAGCFTKPVSKGIHRLSIRTQAEYVMFGVCDAAVYPQFLTSATYQSPKAALMYNYNGYLFSAGNSRGQNTIPQKGQEGVDYNQSAKDPGFVSAPTCSGCVESGESLSWSLIRKEGLTILGDGILSIFNPGQEWSAEADLEKRTLHFFIDGVQQPLHFISIPVPLVFAIDSSSKDIPIEITFWGEETQSHVTFQGTGHNLG</sequence>